<accession>A0ABS1JKC0</accession>
<sequence length="56" mass="5919">MPHDSREARAETLQVLMPWGSPLAEGEDPVAATAFWLAGGASLLLWTAVALLLTSV</sequence>
<comment type="caution">
    <text evidence="2">The sequence shown here is derived from an EMBL/GenBank/DDBJ whole genome shotgun (WGS) entry which is preliminary data.</text>
</comment>
<keyword evidence="1" id="KW-0472">Membrane</keyword>
<dbReference type="Proteomes" id="UP000622707">
    <property type="component" value="Unassembled WGS sequence"/>
</dbReference>
<name>A0ABS1JKC0_9BURK</name>
<dbReference type="EMBL" id="JAEQND010000003">
    <property type="protein sequence ID" value="MBL0424677.1"/>
    <property type="molecule type" value="Genomic_DNA"/>
</dbReference>
<feature type="transmembrane region" description="Helical" evidence="1">
    <location>
        <begin position="30"/>
        <end position="53"/>
    </location>
</feature>
<keyword evidence="3" id="KW-1185">Reference proteome</keyword>
<gene>
    <name evidence="2" type="ORF">JI746_06105</name>
</gene>
<organism evidence="2 3">
    <name type="scientific">Ramlibacter alkalitolerans</name>
    <dbReference type="NCBI Taxonomy" id="2039631"/>
    <lineage>
        <taxon>Bacteria</taxon>
        <taxon>Pseudomonadati</taxon>
        <taxon>Pseudomonadota</taxon>
        <taxon>Betaproteobacteria</taxon>
        <taxon>Burkholderiales</taxon>
        <taxon>Comamonadaceae</taxon>
        <taxon>Ramlibacter</taxon>
    </lineage>
</organism>
<keyword evidence="1" id="KW-0812">Transmembrane</keyword>
<evidence type="ECO:0000313" key="3">
    <source>
        <dbReference type="Proteomes" id="UP000622707"/>
    </source>
</evidence>
<proteinExistence type="predicted"/>
<evidence type="ECO:0000313" key="2">
    <source>
        <dbReference type="EMBL" id="MBL0424677.1"/>
    </source>
</evidence>
<keyword evidence="1" id="KW-1133">Transmembrane helix</keyword>
<reference evidence="2 3" key="1">
    <citation type="journal article" date="2017" name="Int. J. Syst. Evol. Microbiol.">
        <title>Ramlibacter alkalitolerans sp. nov., alkali-tolerant bacterium isolated from soil of ginseng.</title>
        <authorList>
            <person name="Lee D.H."/>
            <person name="Cha C.J."/>
        </authorList>
    </citation>
    <scope>NUCLEOTIDE SEQUENCE [LARGE SCALE GENOMIC DNA]</scope>
    <source>
        <strain evidence="2 3">KACC 19305</strain>
    </source>
</reference>
<dbReference type="RefSeq" id="WP_201687916.1">
    <property type="nucleotide sequence ID" value="NZ_JAEQND010000003.1"/>
</dbReference>
<protein>
    <submittedName>
        <fullName evidence="2">Uncharacterized protein</fullName>
    </submittedName>
</protein>
<evidence type="ECO:0000256" key="1">
    <source>
        <dbReference type="SAM" id="Phobius"/>
    </source>
</evidence>